<comment type="subcellular location">
    <subcellularLocation>
        <location evidence="1">Membrane</location>
        <topology evidence="1">Multi-pass membrane protein</topology>
    </subcellularLocation>
</comment>
<dbReference type="Pfam" id="PF01569">
    <property type="entry name" value="PAP2"/>
    <property type="match status" value="1"/>
</dbReference>
<evidence type="ECO:0000256" key="6">
    <source>
        <dbReference type="SAM" id="MobiDB-lite"/>
    </source>
</evidence>
<keyword evidence="9" id="KW-1185">Reference proteome</keyword>
<evidence type="ECO:0000313" key="9">
    <source>
        <dbReference type="Proteomes" id="UP001159641"/>
    </source>
</evidence>
<keyword evidence="3" id="KW-0812">Transmembrane</keyword>
<feature type="compositionally biased region" description="Pro residues" evidence="6">
    <location>
        <begin position="36"/>
        <end position="49"/>
    </location>
</feature>
<evidence type="ECO:0000256" key="2">
    <source>
        <dbReference type="ARBA" id="ARBA00008816"/>
    </source>
</evidence>
<proteinExistence type="inferred from homology"/>
<dbReference type="InterPro" id="IPR043216">
    <property type="entry name" value="PAP-like"/>
</dbReference>
<feature type="region of interest" description="Disordered" evidence="6">
    <location>
        <begin position="354"/>
        <end position="373"/>
    </location>
</feature>
<keyword evidence="4" id="KW-1133">Transmembrane helix</keyword>
<dbReference type="Proteomes" id="UP001159641">
    <property type="component" value="Unassembled WGS sequence"/>
</dbReference>
<dbReference type="SMART" id="SM00014">
    <property type="entry name" value="acidPPc"/>
    <property type="match status" value="1"/>
</dbReference>
<protein>
    <recommendedName>
        <fullName evidence="7">Phosphatidic acid phosphatase type 2/haloperoxidase domain-containing protein</fullName>
    </recommendedName>
</protein>
<feature type="compositionally biased region" description="Basic and acidic residues" evidence="6">
    <location>
        <begin position="364"/>
        <end position="373"/>
    </location>
</feature>
<dbReference type="InterPro" id="IPR036938">
    <property type="entry name" value="PAP2/HPO_sf"/>
</dbReference>
<name>A0AB34H0Y6_ESCRO</name>
<dbReference type="GO" id="GO:0006644">
    <property type="term" value="P:phospholipid metabolic process"/>
    <property type="evidence" value="ECO:0007669"/>
    <property type="project" value="InterPro"/>
</dbReference>
<evidence type="ECO:0000256" key="3">
    <source>
        <dbReference type="ARBA" id="ARBA00022692"/>
    </source>
</evidence>
<dbReference type="Gene3D" id="1.20.144.10">
    <property type="entry name" value="Phosphatidic acid phosphatase type 2/haloperoxidase"/>
    <property type="match status" value="1"/>
</dbReference>
<evidence type="ECO:0000256" key="1">
    <source>
        <dbReference type="ARBA" id="ARBA00004141"/>
    </source>
</evidence>
<comment type="similarity">
    <text evidence="2">Belongs to the PA-phosphatase related phosphoesterase family.</text>
</comment>
<dbReference type="GO" id="GO:0046839">
    <property type="term" value="P:phospholipid dephosphorylation"/>
    <property type="evidence" value="ECO:0007669"/>
    <property type="project" value="TreeGrafter"/>
</dbReference>
<feature type="region of interest" description="Disordered" evidence="6">
    <location>
        <begin position="33"/>
        <end position="67"/>
    </location>
</feature>
<keyword evidence="5" id="KW-0472">Membrane</keyword>
<dbReference type="EMBL" id="JAIQCJ010001987">
    <property type="protein sequence ID" value="KAJ8786461.1"/>
    <property type="molecule type" value="Genomic_DNA"/>
</dbReference>
<feature type="domain" description="Phosphatidic acid phosphatase type 2/haloperoxidase" evidence="7">
    <location>
        <begin position="198"/>
        <end position="336"/>
    </location>
</feature>
<comment type="caution">
    <text evidence="8">The sequence shown here is derived from an EMBL/GenBank/DDBJ whole genome shotgun (WGS) entry which is preliminary data.</text>
</comment>
<dbReference type="GO" id="GO:0008195">
    <property type="term" value="F:phosphatidate phosphatase activity"/>
    <property type="evidence" value="ECO:0007669"/>
    <property type="project" value="TreeGrafter"/>
</dbReference>
<evidence type="ECO:0000256" key="4">
    <source>
        <dbReference type="ARBA" id="ARBA00022989"/>
    </source>
</evidence>
<gene>
    <name evidence="8" type="ORF">J1605_006242</name>
</gene>
<evidence type="ECO:0000256" key="5">
    <source>
        <dbReference type="ARBA" id="ARBA00023136"/>
    </source>
</evidence>
<dbReference type="PANTHER" id="PTHR10165">
    <property type="entry name" value="LIPID PHOSPHATE PHOSPHATASE"/>
    <property type="match status" value="1"/>
</dbReference>
<dbReference type="GO" id="GO:0016020">
    <property type="term" value="C:membrane"/>
    <property type="evidence" value="ECO:0007669"/>
    <property type="project" value="UniProtKB-SubCell"/>
</dbReference>
<dbReference type="InterPro" id="IPR000326">
    <property type="entry name" value="PAP2/HPO"/>
</dbReference>
<dbReference type="PANTHER" id="PTHR10165:SF87">
    <property type="entry name" value="PHOSPHOLIPID PHOSPHATASE 5"/>
    <property type="match status" value="1"/>
</dbReference>
<organism evidence="8 9">
    <name type="scientific">Eschrichtius robustus</name>
    <name type="common">California gray whale</name>
    <name type="synonym">Eschrichtius gibbosus</name>
    <dbReference type="NCBI Taxonomy" id="9764"/>
    <lineage>
        <taxon>Eukaryota</taxon>
        <taxon>Metazoa</taxon>
        <taxon>Chordata</taxon>
        <taxon>Craniata</taxon>
        <taxon>Vertebrata</taxon>
        <taxon>Euteleostomi</taxon>
        <taxon>Mammalia</taxon>
        <taxon>Eutheria</taxon>
        <taxon>Laurasiatheria</taxon>
        <taxon>Artiodactyla</taxon>
        <taxon>Whippomorpha</taxon>
        <taxon>Cetacea</taxon>
        <taxon>Mysticeti</taxon>
        <taxon>Eschrichtiidae</taxon>
        <taxon>Eschrichtius</taxon>
    </lineage>
</organism>
<reference evidence="8 9" key="1">
    <citation type="submission" date="2022-11" db="EMBL/GenBank/DDBJ databases">
        <title>Whole genome sequence of Eschrichtius robustus ER-17-0199.</title>
        <authorList>
            <person name="Bruniche-Olsen A."/>
            <person name="Black A.N."/>
            <person name="Fields C.J."/>
            <person name="Walden K."/>
            <person name="Dewoody J.A."/>
        </authorList>
    </citation>
    <scope>NUCLEOTIDE SEQUENCE [LARGE SCALE GENOMIC DNA]</scope>
    <source>
        <strain evidence="8">ER-17-0199</strain>
        <tissue evidence="8">Blubber</tissue>
    </source>
</reference>
<sequence>MSARAVMGKEVAAEVGVRLALFAARIPVRTCARAPGPRPPAPLPSPGPVGPAARPGSARASGKPPTRPHLCVPFRVTELLPPFQRLIQPEEMWLYRNPYVEAEYFATKPMFVRGEPAFLLTALLTEPNAREGAGRSPWLRHGAEDEPSRRNALPCPAQVVALLAPLAPVLLARCLKKADAADSRQACLDATSSYFRCLPAASLALALNGVFTNTVKLIVGRPRPDFFYRCFPDGQAHRDLTCTGDEDVVNEGRKSFPSGHSSFAFAGLAFASFYLAGKLHCFTPRGRGKSWRFCSFLSPLLFAAVIALSRTCDYKHHWQDVLAGSAIGLTFAYVCYRQYYPPLTDAQCHRPLQRGPALPTARKQPGDPRHFDV</sequence>
<evidence type="ECO:0000313" key="8">
    <source>
        <dbReference type="EMBL" id="KAJ8786461.1"/>
    </source>
</evidence>
<dbReference type="AlphaFoldDB" id="A0AB34H0Y6"/>
<dbReference type="CDD" id="cd03390">
    <property type="entry name" value="PAP2_containing_1_like"/>
    <property type="match status" value="1"/>
</dbReference>
<accession>A0AB34H0Y6</accession>
<dbReference type="SUPFAM" id="SSF48317">
    <property type="entry name" value="Acid phosphatase/Vanadium-dependent haloperoxidase"/>
    <property type="match status" value="1"/>
</dbReference>
<evidence type="ECO:0000259" key="7">
    <source>
        <dbReference type="SMART" id="SM00014"/>
    </source>
</evidence>